<dbReference type="PROSITE" id="PS51007">
    <property type="entry name" value="CYTC"/>
    <property type="match status" value="1"/>
</dbReference>
<protein>
    <submittedName>
        <fullName evidence="7">Cytochrome c</fullName>
    </submittedName>
</protein>
<dbReference type="InterPro" id="IPR009056">
    <property type="entry name" value="Cyt_c-like_dom"/>
</dbReference>
<reference evidence="7 8" key="1">
    <citation type="submission" date="2021-03" db="EMBL/GenBank/DDBJ databases">
        <title>Novel species identification of genus Shewanella.</title>
        <authorList>
            <person name="Liu G."/>
            <person name="Zhang Q."/>
        </authorList>
    </citation>
    <scope>NUCLEOTIDE SEQUENCE [LARGE SCALE GENOMIC DNA]</scope>
    <source>
        <strain evidence="7 8">FJAT-53726</strain>
    </source>
</reference>
<gene>
    <name evidence="7" type="ORF">JYB88_02270</name>
</gene>
<dbReference type="GO" id="GO:0046872">
    <property type="term" value="F:metal ion binding"/>
    <property type="evidence" value="ECO:0007669"/>
    <property type="project" value="UniProtKB-KW"/>
</dbReference>
<evidence type="ECO:0000256" key="5">
    <source>
        <dbReference type="SAM" id="SignalP"/>
    </source>
</evidence>
<evidence type="ECO:0000313" key="8">
    <source>
        <dbReference type="Proteomes" id="UP000663281"/>
    </source>
</evidence>
<organism evidence="7 8">
    <name type="scientific">Shewanella cyperi</name>
    <dbReference type="NCBI Taxonomy" id="2814292"/>
    <lineage>
        <taxon>Bacteria</taxon>
        <taxon>Pseudomonadati</taxon>
        <taxon>Pseudomonadota</taxon>
        <taxon>Gammaproteobacteria</taxon>
        <taxon>Alteromonadales</taxon>
        <taxon>Shewanellaceae</taxon>
        <taxon>Shewanella</taxon>
    </lineage>
</organism>
<evidence type="ECO:0000256" key="3">
    <source>
        <dbReference type="ARBA" id="ARBA00023004"/>
    </source>
</evidence>
<proteinExistence type="predicted"/>
<keyword evidence="8" id="KW-1185">Reference proteome</keyword>
<dbReference type="GO" id="GO:0020037">
    <property type="term" value="F:heme binding"/>
    <property type="evidence" value="ECO:0007669"/>
    <property type="project" value="InterPro"/>
</dbReference>
<dbReference type="Gene3D" id="1.10.760.10">
    <property type="entry name" value="Cytochrome c-like domain"/>
    <property type="match status" value="1"/>
</dbReference>
<keyword evidence="3 4" id="KW-0408">Iron</keyword>
<evidence type="ECO:0000256" key="1">
    <source>
        <dbReference type="ARBA" id="ARBA00022617"/>
    </source>
</evidence>
<dbReference type="KEGG" id="scyp:JYB88_02270"/>
<dbReference type="Pfam" id="PF13442">
    <property type="entry name" value="Cytochrome_CBB3"/>
    <property type="match status" value="1"/>
</dbReference>
<dbReference type="Proteomes" id="UP000663281">
    <property type="component" value="Chromosome"/>
</dbReference>
<dbReference type="SUPFAM" id="SSF46626">
    <property type="entry name" value="Cytochrome c"/>
    <property type="match status" value="1"/>
</dbReference>
<evidence type="ECO:0000256" key="2">
    <source>
        <dbReference type="ARBA" id="ARBA00022723"/>
    </source>
</evidence>
<keyword evidence="1 4" id="KW-0349">Heme</keyword>
<dbReference type="AlphaFoldDB" id="A0A974XNH5"/>
<name>A0A974XNH5_9GAMM</name>
<accession>A0A974XNH5</accession>
<evidence type="ECO:0000259" key="6">
    <source>
        <dbReference type="PROSITE" id="PS51007"/>
    </source>
</evidence>
<dbReference type="RefSeq" id="WP_207321845.1">
    <property type="nucleotide sequence ID" value="NZ_CP071501.1"/>
</dbReference>
<dbReference type="InterPro" id="IPR036909">
    <property type="entry name" value="Cyt_c-like_dom_sf"/>
</dbReference>
<dbReference type="GO" id="GO:0009055">
    <property type="term" value="F:electron transfer activity"/>
    <property type="evidence" value="ECO:0007669"/>
    <property type="project" value="InterPro"/>
</dbReference>
<evidence type="ECO:0000313" key="7">
    <source>
        <dbReference type="EMBL" id="QSX30508.1"/>
    </source>
</evidence>
<feature type="chain" id="PRO_5037264086" evidence="5">
    <location>
        <begin position="20"/>
        <end position="97"/>
    </location>
</feature>
<keyword evidence="5" id="KW-0732">Signal</keyword>
<dbReference type="EMBL" id="CP071504">
    <property type="protein sequence ID" value="QSX30508.1"/>
    <property type="molecule type" value="Genomic_DNA"/>
</dbReference>
<evidence type="ECO:0000256" key="4">
    <source>
        <dbReference type="PROSITE-ProRule" id="PRU00433"/>
    </source>
</evidence>
<feature type="domain" description="Cytochrome c" evidence="6">
    <location>
        <begin position="18"/>
        <end position="96"/>
    </location>
</feature>
<keyword evidence="2 4" id="KW-0479">Metal-binding</keyword>
<feature type="signal peptide" evidence="5">
    <location>
        <begin position="1"/>
        <end position="19"/>
    </location>
</feature>
<sequence>MNKQLLFAIFCLSSFSAVANNNGADLYQRHCAQCHGSDGEPVMPGAANFNLQQGLNQSPKALALRIENGKRSCPPFAGVLNEQQLYDLVSHLRKMGR</sequence>